<dbReference type="STRING" id="553218.CAMRE0001_0494"/>
<reference evidence="1 2" key="1">
    <citation type="submission" date="2008-08" db="EMBL/GenBank/DDBJ databases">
        <authorList>
            <person name="Madupu R."/>
            <person name="Durkin A.S."/>
            <person name="Torralba M."/>
            <person name="Methe B."/>
            <person name="Sutton G.G."/>
            <person name="Strausberg R.L."/>
            <person name="Nelson K.E."/>
        </authorList>
    </citation>
    <scope>NUCLEOTIDE SEQUENCE [LARGE SCALE GENOMIC DNA]</scope>
    <source>
        <strain evidence="1 2">RM3267</strain>
    </source>
</reference>
<gene>
    <name evidence="1" type="ORF">CAMRE0001_0494</name>
</gene>
<keyword evidence="2" id="KW-1185">Reference proteome</keyword>
<dbReference type="AlphaFoldDB" id="B9D2X2"/>
<accession>B9D2X2</accession>
<comment type="caution">
    <text evidence="1">The sequence shown here is derived from an EMBL/GenBank/DDBJ whole genome shotgun (WGS) entry which is preliminary data.</text>
</comment>
<dbReference type="EMBL" id="ACFU01000016">
    <property type="protein sequence ID" value="EEF13666.1"/>
    <property type="molecule type" value="Genomic_DNA"/>
</dbReference>
<proteinExistence type="predicted"/>
<sequence>MATKILNLYLIKCNLSTILFKFKKLCLFLGLRGLNLSFVKFKPTKARRGAKFKLEFLGLNLKINIFVSHS</sequence>
<dbReference type="Proteomes" id="UP000003082">
    <property type="component" value="Unassembled WGS sequence"/>
</dbReference>
<evidence type="ECO:0000313" key="2">
    <source>
        <dbReference type="Proteomes" id="UP000003082"/>
    </source>
</evidence>
<organism evidence="1 2">
    <name type="scientific">Campylobacter rectus RM3267</name>
    <dbReference type="NCBI Taxonomy" id="553218"/>
    <lineage>
        <taxon>Bacteria</taxon>
        <taxon>Pseudomonadati</taxon>
        <taxon>Campylobacterota</taxon>
        <taxon>Epsilonproteobacteria</taxon>
        <taxon>Campylobacterales</taxon>
        <taxon>Campylobacteraceae</taxon>
        <taxon>Campylobacter</taxon>
    </lineage>
</organism>
<protein>
    <submittedName>
        <fullName evidence="1">Uncharacterized protein</fullName>
    </submittedName>
</protein>
<evidence type="ECO:0000313" key="1">
    <source>
        <dbReference type="EMBL" id="EEF13666.1"/>
    </source>
</evidence>
<name>B9D2X2_CAMRE</name>